<gene>
    <name evidence="1" type="ORF">LNTAR_04091</name>
</gene>
<comment type="caution">
    <text evidence="1">The sequence shown here is derived from an EMBL/GenBank/DDBJ whole genome shotgun (WGS) entry which is preliminary data.</text>
</comment>
<organism evidence="1 2">
    <name type="scientific">Lentisphaera araneosa HTCC2155</name>
    <dbReference type="NCBI Taxonomy" id="313628"/>
    <lineage>
        <taxon>Bacteria</taxon>
        <taxon>Pseudomonadati</taxon>
        <taxon>Lentisphaerota</taxon>
        <taxon>Lentisphaeria</taxon>
        <taxon>Lentisphaerales</taxon>
        <taxon>Lentisphaeraceae</taxon>
        <taxon>Lentisphaera</taxon>
    </lineage>
</organism>
<sequence length="257" mass="29969">MSQSEKNEHLLDEARVYEAVLINLPHDEFALNRLVEIYTKCGDASKTTEFKQRLEIARQGELDIEDFYGSNSRNKTGSFFRNHSKIHELISLCKKEETKFFKSRISEWSDIRPHLDFLIRLKEAGALDSSSYVELCRHFMNTRNEKKDSHWKGVVSHLPDCDRLNYSDVLEALKCMSTMEYVDLTEFHYSNELELLPKKLISHCELLIFSVTKSEVSVAMLNPFNEVVKKVLRDYFTLPVKFYLTDVQSFNTFAKGS</sequence>
<protein>
    <submittedName>
        <fullName evidence="1">Uncharacterized protein</fullName>
    </submittedName>
</protein>
<name>A6DTW4_9BACT</name>
<evidence type="ECO:0000313" key="2">
    <source>
        <dbReference type="Proteomes" id="UP000004947"/>
    </source>
</evidence>
<dbReference type="AlphaFoldDB" id="A6DTW4"/>
<proteinExistence type="predicted"/>
<dbReference type="STRING" id="313628.LNTAR_04091"/>
<evidence type="ECO:0000313" key="1">
    <source>
        <dbReference type="EMBL" id="EDM24933.1"/>
    </source>
</evidence>
<dbReference type="RefSeq" id="WP_007281256.1">
    <property type="nucleotide sequence ID" value="NZ_ABCK01000042.1"/>
</dbReference>
<dbReference type="EMBL" id="ABCK01000042">
    <property type="protein sequence ID" value="EDM24933.1"/>
    <property type="molecule type" value="Genomic_DNA"/>
</dbReference>
<keyword evidence="2" id="KW-1185">Reference proteome</keyword>
<reference evidence="1 2" key="1">
    <citation type="journal article" date="2010" name="J. Bacteriol.">
        <title>Genome sequence of Lentisphaera araneosa HTCC2155T, the type species of the order Lentisphaerales in the phylum Lentisphaerae.</title>
        <authorList>
            <person name="Thrash J.C."/>
            <person name="Cho J.C."/>
            <person name="Vergin K.L."/>
            <person name="Morris R.M."/>
            <person name="Giovannoni S.J."/>
        </authorList>
    </citation>
    <scope>NUCLEOTIDE SEQUENCE [LARGE SCALE GENOMIC DNA]</scope>
    <source>
        <strain evidence="1 2">HTCC2155</strain>
    </source>
</reference>
<dbReference type="SUPFAM" id="SSF160246">
    <property type="entry name" value="EspE N-terminal domain-like"/>
    <property type="match status" value="1"/>
</dbReference>
<accession>A6DTW4</accession>
<dbReference type="Proteomes" id="UP000004947">
    <property type="component" value="Unassembled WGS sequence"/>
</dbReference>
<dbReference type="InterPro" id="IPR037257">
    <property type="entry name" value="T2SS_E_N_sf"/>
</dbReference>